<sequence>MRKQLFITSALSIAAVSFILSSCGGSSSSSSESMLFGKVPAIAAELNTQSEELKAKLGASESESDAKAVFEKYEKIYAEAREKAEKAAQEWSGSTLALENTDELTVKTPVTVQFKDFFSKGDIDPRYDLAGEVVAAKDIPLEGKDALAFNDGTMTPLSVDLIGLDAEGNEVISHQVGSIARTSTGEGTAVITAGTPVNINAHNLTMSDSKAAEYAKIKSLKLAIRYLK</sequence>
<dbReference type="PROSITE" id="PS51257">
    <property type="entry name" value="PROKAR_LIPOPROTEIN"/>
    <property type="match status" value="1"/>
</dbReference>
<dbReference type="AlphaFoldDB" id="A0A4V1LAA5"/>
<reference evidence="1" key="1">
    <citation type="journal article" date="2021" name="PeerJ">
        <title>Extensive microbial diversity within the chicken gut microbiome revealed by metagenomics and culture.</title>
        <authorList>
            <person name="Gilroy R."/>
            <person name="Ravi A."/>
            <person name="Getino M."/>
            <person name="Pursley I."/>
            <person name="Horton D.L."/>
            <person name="Alikhan N.F."/>
            <person name="Baker D."/>
            <person name="Gharbi K."/>
            <person name="Hall N."/>
            <person name="Watson M."/>
            <person name="Adriaenssens E.M."/>
            <person name="Foster-Nyarko E."/>
            <person name="Jarju S."/>
            <person name="Secka A."/>
            <person name="Antonio M."/>
            <person name="Oren A."/>
            <person name="Chaudhuri R.R."/>
            <person name="La Ragione R."/>
            <person name="Hildebrand F."/>
            <person name="Pallen M.J."/>
        </authorList>
    </citation>
    <scope>NUCLEOTIDE SEQUENCE</scope>
    <source>
        <strain evidence="1">4100</strain>
    </source>
</reference>
<protein>
    <submittedName>
        <fullName evidence="1">Uncharacterized protein</fullName>
    </submittedName>
</protein>
<accession>A0A4V1LAA5</accession>
<comment type="caution">
    <text evidence="1">The sequence shown here is derived from an EMBL/GenBank/DDBJ whole genome shotgun (WGS) entry which is preliminary data.</text>
</comment>
<dbReference type="Proteomes" id="UP000711407">
    <property type="component" value="Unassembled WGS sequence"/>
</dbReference>
<reference evidence="1" key="2">
    <citation type="submission" date="2021-09" db="EMBL/GenBank/DDBJ databases">
        <authorList>
            <person name="Gilroy R."/>
        </authorList>
    </citation>
    <scope>NUCLEOTIDE SEQUENCE</scope>
    <source>
        <strain evidence="1">4100</strain>
    </source>
</reference>
<dbReference type="EMBL" id="DYXT01000021">
    <property type="protein sequence ID" value="HJE38882.1"/>
    <property type="molecule type" value="Genomic_DNA"/>
</dbReference>
<gene>
    <name evidence="1" type="ORF">K8V47_03850</name>
</gene>
<evidence type="ECO:0000313" key="1">
    <source>
        <dbReference type="EMBL" id="HJE38882.1"/>
    </source>
</evidence>
<name>A0A4V1LAA5_9BACT</name>
<proteinExistence type="predicted"/>
<organism evidence="1 2">
    <name type="scientific">Candidatus Amulumruptor caecigallinarius</name>
    <dbReference type="NCBI Taxonomy" id="2109911"/>
    <lineage>
        <taxon>Bacteria</taxon>
        <taxon>Pseudomonadati</taxon>
        <taxon>Bacteroidota</taxon>
        <taxon>Bacteroidia</taxon>
        <taxon>Bacteroidales</taxon>
        <taxon>Muribaculaceae</taxon>
        <taxon>Candidatus Amulumruptor</taxon>
    </lineage>
</organism>
<evidence type="ECO:0000313" key="2">
    <source>
        <dbReference type="Proteomes" id="UP000711407"/>
    </source>
</evidence>